<feature type="domain" description="SMP" evidence="2">
    <location>
        <begin position="224"/>
        <end position="263"/>
    </location>
</feature>
<sequence>MAAQSTPASGQISTTAKQDGVPSKGSAAAKMQSEEAKFRNFEQAAGEIGEKMQNAPENVTQEDAAYIESREARVTDTARPPPGSISAEAQRLASENARAVRGSGSASSDSADPALRSAQDRLQNFQQAASEVGSKMQNAPGSVTEADASYLHSREARAAGHANPPPGSLSSQAEHMAAVNEGRATAQSSAGAANDDSVSKSAQDRLDNFEQAISEVGQKMATNPEEVTKEDAGLLHSREQRAFGTTEKSGIAAQAHSIASQNEGKGS</sequence>
<protein>
    <recommendedName>
        <fullName evidence="2">SMP domain-containing protein</fullName>
    </recommendedName>
</protein>
<feature type="compositionally biased region" description="Polar residues" evidence="1">
    <location>
        <begin position="257"/>
        <end position="267"/>
    </location>
</feature>
<gene>
    <name evidence="3" type="ORF">B0A50_01760</name>
</gene>
<feature type="compositionally biased region" description="Polar residues" evidence="1">
    <location>
        <begin position="120"/>
        <end position="141"/>
    </location>
</feature>
<accession>A0A4U0UAF9</accession>
<name>A0A4U0UAF9_9PEZI</name>
<reference evidence="3 4" key="1">
    <citation type="submission" date="2017-03" db="EMBL/GenBank/DDBJ databases">
        <title>Genomes of endolithic fungi from Antarctica.</title>
        <authorList>
            <person name="Coleine C."/>
            <person name="Masonjones S."/>
            <person name="Stajich J.E."/>
        </authorList>
    </citation>
    <scope>NUCLEOTIDE SEQUENCE [LARGE SCALE GENOMIC DNA]</scope>
    <source>
        <strain evidence="3 4">CCFEE 6315</strain>
    </source>
</reference>
<organism evidence="3 4">
    <name type="scientific">Salinomyces thailandicus</name>
    <dbReference type="NCBI Taxonomy" id="706561"/>
    <lineage>
        <taxon>Eukaryota</taxon>
        <taxon>Fungi</taxon>
        <taxon>Dikarya</taxon>
        <taxon>Ascomycota</taxon>
        <taxon>Pezizomycotina</taxon>
        <taxon>Dothideomycetes</taxon>
        <taxon>Dothideomycetidae</taxon>
        <taxon>Mycosphaerellales</taxon>
        <taxon>Teratosphaeriaceae</taxon>
        <taxon>Salinomyces</taxon>
    </lineage>
</organism>
<dbReference type="OrthoDB" id="2799468at2759"/>
<feature type="compositionally biased region" description="Basic and acidic residues" evidence="1">
    <location>
        <begin position="226"/>
        <end position="241"/>
    </location>
</feature>
<evidence type="ECO:0000259" key="2">
    <source>
        <dbReference type="Pfam" id="PF04927"/>
    </source>
</evidence>
<dbReference type="Pfam" id="PF04927">
    <property type="entry name" value="SMP"/>
    <property type="match status" value="1"/>
</dbReference>
<dbReference type="InterPro" id="IPR007011">
    <property type="entry name" value="LEA_SMP_dom"/>
</dbReference>
<feature type="compositionally biased region" description="Polar residues" evidence="1">
    <location>
        <begin position="1"/>
        <end position="17"/>
    </location>
</feature>
<comment type="caution">
    <text evidence="3">The sequence shown here is derived from an EMBL/GenBank/DDBJ whole genome shotgun (WGS) entry which is preliminary data.</text>
</comment>
<proteinExistence type="predicted"/>
<evidence type="ECO:0000256" key="1">
    <source>
        <dbReference type="SAM" id="MobiDB-lite"/>
    </source>
</evidence>
<evidence type="ECO:0000313" key="3">
    <source>
        <dbReference type="EMBL" id="TKA31682.1"/>
    </source>
</evidence>
<dbReference type="Proteomes" id="UP000308549">
    <property type="component" value="Unassembled WGS sequence"/>
</dbReference>
<dbReference type="EMBL" id="NAJL01000007">
    <property type="protein sequence ID" value="TKA31682.1"/>
    <property type="molecule type" value="Genomic_DNA"/>
</dbReference>
<evidence type="ECO:0000313" key="4">
    <source>
        <dbReference type="Proteomes" id="UP000308549"/>
    </source>
</evidence>
<feature type="region of interest" description="Disordered" evidence="1">
    <location>
        <begin position="1"/>
        <end position="267"/>
    </location>
</feature>
<keyword evidence="4" id="KW-1185">Reference proteome</keyword>
<feature type="compositionally biased region" description="Low complexity" evidence="1">
    <location>
        <begin position="97"/>
        <end position="117"/>
    </location>
</feature>
<dbReference type="AlphaFoldDB" id="A0A4U0UAF9"/>